<gene>
    <name evidence="3" type="ORF">UFOPK3564_00607</name>
</gene>
<dbReference type="Pfam" id="PF13649">
    <property type="entry name" value="Methyltransf_25"/>
    <property type="match status" value="1"/>
</dbReference>
<organism evidence="3">
    <name type="scientific">freshwater metagenome</name>
    <dbReference type="NCBI Taxonomy" id="449393"/>
    <lineage>
        <taxon>unclassified sequences</taxon>
        <taxon>metagenomes</taxon>
        <taxon>ecological metagenomes</taxon>
    </lineage>
</organism>
<name>A0A6J7GAF6_9ZZZZ</name>
<dbReference type="EMBL" id="CAFBMK010000021">
    <property type="protein sequence ID" value="CAB4901570.1"/>
    <property type="molecule type" value="Genomic_DNA"/>
</dbReference>
<dbReference type="GO" id="GO:0008168">
    <property type="term" value="F:methyltransferase activity"/>
    <property type="evidence" value="ECO:0007669"/>
    <property type="project" value="TreeGrafter"/>
</dbReference>
<evidence type="ECO:0000256" key="1">
    <source>
        <dbReference type="SAM" id="MobiDB-lite"/>
    </source>
</evidence>
<feature type="domain" description="Methyltransferase" evidence="2">
    <location>
        <begin position="80"/>
        <end position="170"/>
    </location>
</feature>
<dbReference type="InterPro" id="IPR041698">
    <property type="entry name" value="Methyltransf_25"/>
</dbReference>
<dbReference type="PANTHER" id="PTHR42912:SF93">
    <property type="entry name" value="N6-ADENOSINE-METHYLTRANSFERASE TMT1A"/>
    <property type="match status" value="1"/>
</dbReference>
<dbReference type="InterPro" id="IPR050508">
    <property type="entry name" value="Methyltransf_Superfamily"/>
</dbReference>
<dbReference type="SUPFAM" id="SSF53335">
    <property type="entry name" value="S-adenosyl-L-methionine-dependent methyltransferases"/>
    <property type="match status" value="1"/>
</dbReference>
<evidence type="ECO:0000313" key="3">
    <source>
        <dbReference type="EMBL" id="CAB4901570.1"/>
    </source>
</evidence>
<evidence type="ECO:0000259" key="2">
    <source>
        <dbReference type="Pfam" id="PF13649"/>
    </source>
</evidence>
<dbReference type="Gene3D" id="3.40.50.150">
    <property type="entry name" value="Vaccinia Virus protein VP39"/>
    <property type="match status" value="1"/>
</dbReference>
<dbReference type="AlphaFoldDB" id="A0A6J7GAF6"/>
<dbReference type="CDD" id="cd02440">
    <property type="entry name" value="AdoMet_MTases"/>
    <property type="match status" value="1"/>
</dbReference>
<protein>
    <submittedName>
        <fullName evidence="3">Unannotated protein</fullName>
    </submittedName>
</protein>
<dbReference type="InterPro" id="IPR029063">
    <property type="entry name" value="SAM-dependent_MTases_sf"/>
</dbReference>
<accession>A0A6J7GAF6</accession>
<sequence>MSGVAGPVGPAEPEAGAVEAPEPAQPGVAYWRERARTLGARAVVNVDHPDEADLGDVTDGHREALWPLLAAELTGDEQVVLDVGCGTGRLTADLAALVDGDAIGVDPVAALLALGEPHARVDLRLMTEGRLPVDDDAVDVVFTSLVLGGIPAAALDRTVAEMRRVLRPGGLVFLSESVADRPEPGHWAARTVDDYRALLPWVTLREVGRFDDAGDGIAVLAGRV</sequence>
<feature type="region of interest" description="Disordered" evidence="1">
    <location>
        <begin position="1"/>
        <end position="24"/>
    </location>
</feature>
<proteinExistence type="predicted"/>
<dbReference type="PANTHER" id="PTHR42912">
    <property type="entry name" value="METHYLTRANSFERASE"/>
    <property type="match status" value="1"/>
</dbReference>
<reference evidence="3" key="1">
    <citation type="submission" date="2020-05" db="EMBL/GenBank/DDBJ databases">
        <authorList>
            <person name="Chiriac C."/>
            <person name="Salcher M."/>
            <person name="Ghai R."/>
            <person name="Kavagutti S V."/>
        </authorList>
    </citation>
    <scope>NUCLEOTIDE SEQUENCE</scope>
</reference>